<dbReference type="GO" id="GO:0016020">
    <property type="term" value="C:membrane"/>
    <property type="evidence" value="ECO:0007669"/>
    <property type="project" value="UniProtKB-SubCell"/>
</dbReference>
<reference evidence="7 8" key="1">
    <citation type="submission" date="2020-08" db="EMBL/GenBank/DDBJ databases">
        <title>Genomic Encyclopedia of Type Strains, Phase IV (KMG-IV): sequencing the most valuable type-strain genomes for metagenomic binning, comparative biology and taxonomic classification.</title>
        <authorList>
            <person name="Goeker M."/>
        </authorList>
    </citation>
    <scope>NUCLEOTIDE SEQUENCE [LARGE SCALE GENOMIC DNA]</scope>
    <source>
        <strain evidence="7 8">DSM 12252</strain>
    </source>
</reference>
<evidence type="ECO:0000259" key="6">
    <source>
        <dbReference type="Pfam" id="PF06271"/>
    </source>
</evidence>
<dbReference type="PANTHER" id="PTHR38480:SF1">
    <property type="entry name" value="SLR0254 PROTEIN"/>
    <property type="match status" value="1"/>
</dbReference>
<evidence type="ECO:0000313" key="8">
    <source>
        <dbReference type="Proteomes" id="UP000590740"/>
    </source>
</evidence>
<dbReference type="AlphaFoldDB" id="A0A7W7YC98"/>
<comment type="caution">
    <text evidence="7">The sequence shown here is derived from an EMBL/GenBank/DDBJ whole genome shotgun (WGS) entry which is preliminary data.</text>
</comment>
<feature type="transmembrane region" description="Helical" evidence="5">
    <location>
        <begin position="123"/>
        <end position="141"/>
    </location>
</feature>
<evidence type="ECO:0000313" key="7">
    <source>
        <dbReference type="EMBL" id="MBB5033524.1"/>
    </source>
</evidence>
<evidence type="ECO:0000256" key="4">
    <source>
        <dbReference type="ARBA" id="ARBA00023136"/>
    </source>
</evidence>
<dbReference type="EMBL" id="JACHIG010000006">
    <property type="protein sequence ID" value="MBB5033524.1"/>
    <property type="molecule type" value="Genomic_DNA"/>
</dbReference>
<comment type="subcellular location">
    <subcellularLocation>
        <location evidence="1">Membrane</location>
        <topology evidence="1">Multi-pass membrane protein</topology>
    </subcellularLocation>
</comment>
<feature type="domain" description="RDD" evidence="6">
    <location>
        <begin position="24"/>
        <end position="153"/>
    </location>
</feature>
<feature type="transmembrane region" description="Helical" evidence="5">
    <location>
        <begin position="63"/>
        <end position="80"/>
    </location>
</feature>
<evidence type="ECO:0000256" key="1">
    <source>
        <dbReference type="ARBA" id="ARBA00004141"/>
    </source>
</evidence>
<keyword evidence="3 5" id="KW-1133">Transmembrane helix</keyword>
<dbReference type="PANTHER" id="PTHR38480">
    <property type="entry name" value="SLR0254 PROTEIN"/>
    <property type="match status" value="1"/>
</dbReference>
<evidence type="ECO:0000256" key="3">
    <source>
        <dbReference type="ARBA" id="ARBA00022989"/>
    </source>
</evidence>
<proteinExistence type="predicted"/>
<dbReference type="RefSeq" id="WP_221306178.1">
    <property type="nucleotide sequence ID" value="NZ_JACHIG010000006.1"/>
</dbReference>
<accession>A0A7W7YC98</accession>
<sequence>MAAARADTLQSVELADGVEIQLRVAGVAVRSMAYLIDLLIRIAIYIGASILMFWLLADVLGPQVTLGLFLLFIFFMEWFYNVIFEAGAKGATPGQRVFKLRVMSMTGGPVTLAQAVMRNFLRVVDFMPFFYLTGIVCMLFTRRFQRLGDLVANTVVTYVELPHTVVAQVPIQAERLAPSQVLTREEQAALLQFIERAPLWADERRLELASLAQPLTKAPGPEGLRRLCGMALWLQEPEEKRATPPPLKGAAYSRS</sequence>
<gene>
    <name evidence="7" type="ORF">HNQ65_003112</name>
</gene>
<evidence type="ECO:0000256" key="2">
    <source>
        <dbReference type="ARBA" id="ARBA00022692"/>
    </source>
</evidence>
<dbReference type="Proteomes" id="UP000590740">
    <property type="component" value="Unassembled WGS sequence"/>
</dbReference>
<protein>
    <submittedName>
        <fullName evidence="7">Putative RDD family membrane protein YckC</fullName>
    </submittedName>
</protein>
<dbReference type="Pfam" id="PF06271">
    <property type="entry name" value="RDD"/>
    <property type="match status" value="1"/>
</dbReference>
<keyword evidence="8" id="KW-1185">Reference proteome</keyword>
<dbReference type="InterPro" id="IPR010432">
    <property type="entry name" value="RDD"/>
</dbReference>
<name>A0A7W7YC98_9BACT</name>
<evidence type="ECO:0000256" key="5">
    <source>
        <dbReference type="SAM" id="Phobius"/>
    </source>
</evidence>
<organism evidence="7 8">
    <name type="scientific">Prosthecobacter vanneervenii</name>
    <dbReference type="NCBI Taxonomy" id="48466"/>
    <lineage>
        <taxon>Bacteria</taxon>
        <taxon>Pseudomonadati</taxon>
        <taxon>Verrucomicrobiota</taxon>
        <taxon>Verrucomicrobiia</taxon>
        <taxon>Verrucomicrobiales</taxon>
        <taxon>Verrucomicrobiaceae</taxon>
        <taxon>Prosthecobacter</taxon>
    </lineage>
</organism>
<feature type="transmembrane region" description="Helical" evidence="5">
    <location>
        <begin position="38"/>
        <end position="57"/>
    </location>
</feature>
<keyword evidence="2 5" id="KW-0812">Transmembrane</keyword>
<keyword evidence="4 5" id="KW-0472">Membrane</keyword>